<evidence type="ECO:0000313" key="1">
    <source>
        <dbReference type="EMBL" id="QNN47397.1"/>
    </source>
</evidence>
<name>A0A7G9QVM2_9GAMM</name>
<dbReference type="SUPFAM" id="SSF56112">
    <property type="entry name" value="Protein kinase-like (PK-like)"/>
    <property type="match status" value="1"/>
</dbReference>
<dbReference type="KEGG" id="tbv:H9L17_04400"/>
<dbReference type="RefSeq" id="WP_187571143.1">
    <property type="nucleotide sequence ID" value="NZ_CP060711.1"/>
</dbReference>
<organism evidence="1 2">
    <name type="scientific">Thermomonas brevis</name>
    <dbReference type="NCBI Taxonomy" id="215691"/>
    <lineage>
        <taxon>Bacteria</taxon>
        <taxon>Pseudomonadati</taxon>
        <taxon>Pseudomonadota</taxon>
        <taxon>Gammaproteobacteria</taxon>
        <taxon>Lysobacterales</taxon>
        <taxon>Lysobacteraceae</taxon>
        <taxon>Thermomonas</taxon>
    </lineage>
</organism>
<reference evidence="1 2" key="1">
    <citation type="submission" date="2020-08" db="EMBL/GenBank/DDBJ databases">
        <title>Genome sequence of Thermomonas brevis KACC 16975T.</title>
        <authorList>
            <person name="Hyun D.-W."/>
            <person name="Bae J.-W."/>
        </authorList>
    </citation>
    <scope>NUCLEOTIDE SEQUENCE [LARGE SCALE GENOMIC DNA]</scope>
    <source>
        <strain evidence="1 2">KACC 16975</strain>
    </source>
</reference>
<dbReference type="EMBL" id="CP060711">
    <property type="protein sequence ID" value="QNN47397.1"/>
    <property type="molecule type" value="Genomic_DNA"/>
</dbReference>
<dbReference type="InterPro" id="IPR011009">
    <property type="entry name" value="Kinase-like_dom_sf"/>
</dbReference>
<proteinExistence type="predicted"/>
<dbReference type="Proteomes" id="UP000515977">
    <property type="component" value="Chromosome"/>
</dbReference>
<protein>
    <submittedName>
        <fullName evidence="1">Serine/threonine protein phosphatase</fullName>
    </submittedName>
</protein>
<gene>
    <name evidence="1" type="ORF">H9L17_04400</name>
</gene>
<evidence type="ECO:0000313" key="2">
    <source>
        <dbReference type="Proteomes" id="UP000515977"/>
    </source>
</evidence>
<dbReference type="AlphaFoldDB" id="A0A7G9QVM2"/>
<keyword evidence="2" id="KW-1185">Reference proteome</keyword>
<accession>A0A7G9QVM2</accession>
<sequence length="240" mass="25663">MLDLAARRLGVPALRPPPHPGGDAARAVERRRLGELAALQVRVPEVLGESGQVLLLSDIGETLASRLRGAGPDERRRLVLAAARALAEVHARSGCIGQPLARNIAVDEAGRIGFLDFEEDPREVMPLEQAQVRDWLVFAAGVSRYFDAPERELADILVEALRDAAPPVRMGVGQAGERLGVVARIAGRLGERARRIAGAILALRSAALGGLLALACLGLAWDYAGDRQLDAVQQVVDYLD</sequence>